<evidence type="ECO:0000256" key="2">
    <source>
        <dbReference type="ARBA" id="ARBA00009446"/>
    </source>
</evidence>
<evidence type="ECO:0000259" key="14">
    <source>
        <dbReference type="PROSITE" id="PS52039"/>
    </source>
</evidence>
<organism evidence="15 16">
    <name type="scientific">Alishewanella longhuensis</name>
    <dbReference type="NCBI Taxonomy" id="1091037"/>
    <lineage>
        <taxon>Bacteria</taxon>
        <taxon>Pseudomonadati</taxon>
        <taxon>Pseudomonadota</taxon>
        <taxon>Gammaproteobacteria</taxon>
        <taxon>Alteromonadales</taxon>
        <taxon>Alteromonadaceae</taxon>
        <taxon>Alishewanella</taxon>
    </lineage>
</organism>
<evidence type="ECO:0000256" key="1">
    <source>
        <dbReference type="ARBA" id="ARBA00000213"/>
    </source>
</evidence>
<gene>
    <name evidence="15" type="primary">topB</name>
    <name evidence="15" type="ORF">GCM10010919_01690</name>
</gene>
<dbReference type="InterPro" id="IPR013497">
    <property type="entry name" value="Topo_IA_cen"/>
</dbReference>
<evidence type="ECO:0000256" key="6">
    <source>
        <dbReference type="ARBA" id="ARBA00023029"/>
    </source>
</evidence>
<dbReference type="Gene3D" id="3.40.50.140">
    <property type="match status" value="1"/>
</dbReference>
<dbReference type="CDD" id="cd03362">
    <property type="entry name" value="TOPRIM_TopoIA_TopoIII"/>
    <property type="match status" value="1"/>
</dbReference>
<comment type="similarity">
    <text evidence="2">Belongs to the type IA topoisomerase family.</text>
</comment>
<keyword evidence="16" id="KW-1185">Reference proteome</keyword>
<dbReference type="NCBIfam" id="TIGR01056">
    <property type="entry name" value="topB"/>
    <property type="match status" value="1"/>
</dbReference>
<comment type="caution">
    <text evidence="15">The sequence shown here is derived from an EMBL/GenBank/DDBJ whole genome shotgun (WGS) entry which is preliminary data.</text>
</comment>
<feature type="domain" description="Toprim" evidence="13">
    <location>
        <begin position="1"/>
        <end position="134"/>
    </location>
</feature>
<dbReference type="SMART" id="SM00436">
    <property type="entry name" value="TOP1Bc"/>
    <property type="match status" value="1"/>
</dbReference>
<keyword evidence="7" id="KW-0238">DNA-binding</keyword>
<evidence type="ECO:0000256" key="10">
    <source>
        <dbReference type="ARBA" id="ARBA00031985"/>
    </source>
</evidence>
<evidence type="ECO:0000259" key="13">
    <source>
        <dbReference type="PROSITE" id="PS50880"/>
    </source>
</evidence>
<feature type="domain" description="Topo IA-type catalytic" evidence="14">
    <location>
        <begin position="155"/>
        <end position="617"/>
    </location>
</feature>
<dbReference type="Pfam" id="PF01751">
    <property type="entry name" value="Toprim"/>
    <property type="match status" value="1"/>
</dbReference>
<dbReference type="Pfam" id="PF01131">
    <property type="entry name" value="Topoisom_bac"/>
    <property type="match status" value="1"/>
</dbReference>
<dbReference type="InterPro" id="IPR023406">
    <property type="entry name" value="Topo_IA_AS"/>
</dbReference>
<sequence>MMLYIAEKPSLGRAIAAVMPKPQHKEQGCIRLANGDVVSWCIGHLLEQAEPEDYDPQFKKWQAAHLPIVPEQWQLKARKGCTTQLKLLKQLIKQADQLVHAGDPDREGQLLVDEVLAWAGASHAKIAATQRLLINDLNPAAVSRALAQMKPNNDFKPLSVSALARSRADWLYGLNLTRAYTLQGQKGGYKGVLSVGRVQTPVLGLVVRRDNDIADFVSKSFYQVLAHLQTETGEPFTALWQPSIACEPYQDEDGRVLVRELAAMVQRKITNQPAQVEAVERKQKKQAPPLPYNLSTLQIDAARRFGLSAQQVLDCCQQLYEQHQLITYPRSDNRYLPVAHFADATKVSQAIAVNQPELQGAVQAADLNRRSKAWDDSKVEAHHAIIPTVKQVALSRLTATEQKIYQLIATQYLAQFYADAITDEVRATIMIAKGVFKALANTERVAGWRVLFRKEEVSNSKGAKVTDDNTDVAVQTSLPALIVGQTLRSLQGELLEKQTQPPKHFTDATLLAAMTGIARYVTDPAIRKVLKETDGLGTEATRAGIIELLFKRGYIQRQGKQILATLTGKALIAALPESAALPDMTAQWEAALTAISQRQQSYQQFMAPLLESLQQMIVQAGQSVPEGLPQGQTLSAGRAKRRITRKGYRKNTSPYEKRDRVRLAAK</sequence>
<accession>A0ABQ3KVG4</accession>
<dbReference type="Gene3D" id="1.10.290.10">
    <property type="entry name" value="Topoisomerase I, domain 4"/>
    <property type="match status" value="1"/>
</dbReference>
<dbReference type="PROSITE" id="PS50880">
    <property type="entry name" value="TOPRIM"/>
    <property type="match status" value="1"/>
</dbReference>
<dbReference type="SMART" id="SM00493">
    <property type="entry name" value="TOPRIM"/>
    <property type="match status" value="1"/>
</dbReference>
<evidence type="ECO:0000256" key="3">
    <source>
        <dbReference type="ARBA" id="ARBA00012891"/>
    </source>
</evidence>
<dbReference type="PRINTS" id="PR00417">
    <property type="entry name" value="PRTPISMRASEI"/>
</dbReference>
<keyword evidence="5" id="KW-0460">Magnesium</keyword>
<dbReference type="InterPro" id="IPR000380">
    <property type="entry name" value="Topo_IA"/>
</dbReference>
<keyword evidence="6" id="KW-0799">Topoisomerase</keyword>
<evidence type="ECO:0000313" key="15">
    <source>
        <dbReference type="EMBL" id="GHG59290.1"/>
    </source>
</evidence>
<dbReference type="PANTHER" id="PTHR11390">
    <property type="entry name" value="PROKARYOTIC DNA TOPOISOMERASE"/>
    <property type="match status" value="1"/>
</dbReference>
<keyword evidence="8" id="KW-0413">Isomerase</keyword>
<dbReference type="CDD" id="cd00186">
    <property type="entry name" value="TOP1Ac"/>
    <property type="match status" value="1"/>
</dbReference>
<dbReference type="NCBIfam" id="NF005829">
    <property type="entry name" value="PRK07726.1"/>
    <property type="match status" value="1"/>
</dbReference>
<dbReference type="InterPro" id="IPR013824">
    <property type="entry name" value="Topo_IA_cen_sub1"/>
</dbReference>
<dbReference type="InterPro" id="IPR013825">
    <property type="entry name" value="Topo_IA_cen_sub2"/>
</dbReference>
<dbReference type="InterPro" id="IPR034144">
    <property type="entry name" value="TOPRIM_TopoIII"/>
</dbReference>
<keyword evidence="4" id="KW-0479">Metal-binding</keyword>
<dbReference type="EC" id="5.6.2.1" evidence="3"/>
<name>A0ABQ3KVG4_9ALTE</name>
<evidence type="ECO:0000256" key="4">
    <source>
        <dbReference type="ARBA" id="ARBA00022723"/>
    </source>
</evidence>
<dbReference type="PROSITE" id="PS52039">
    <property type="entry name" value="TOPO_IA_2"/>
    <property type="match status" value="1"/>
</dbReference>
<dbReference type="RefSeq" id="WP_189429233.1">
    <property type="nucleotide sequence ID" value="NZ_BNAO01000001.1"/>
</dbReference>
<evidence type="ECO:0000313" key="16">
    <source>
        <dbReference type="Proteomes" id="UP000659697"/>
    </source>
</evidence>
<dbReference type="InterPro" id="IPR006171">
    <property type="entry name" value="TOPRIM_dom"/>
</dbReference>
<reference evidence="16" key="1">
    <citation type="journal article" date="2019" name="Int. J. Syst. Evol. Microbiol.">
        <title>The Global Catalogue of Microorganisms (GCM) 10K type strain sequencing project: providing services to taxonomists for standard genome sequencing and annotation.</title>
        <authorList>
            <consortium name="The Broad Institute Genomics Platform"/>
            <consortium name="The Broad Institute Genome Sequencing Center for Infectious Disease"/>
            <person name="Wu L."/>
            <person name="Ma J."/>
        </authorList>
    </citation>
    <scope>NUCLEOTIDE SEQUENCE [LARGE SCALE GENOMIC DNA]</scope>
    <source>
        <strain evidence="16">CGMCC 1.7003</strain>
    </source>
</reference>
<dbReference type="Proteomes" id="UP000659697">
    <property type="component" value="Unassembled WGS sequence"/>
</dbReference>
<dbReference type="PANTHER" id="PTHR11390:SF21">
    <property type="entry name" value="DNA TOPOISOMERASE 3-ALPHA"/>
    <property type="match status" value="1"/>
</dbReference>
<dbReference type="SUPFAM" id="SSF56712">
    <property type="entry name" value="Prokaryotic type I DNA topoisomerase"/>
    <property type="match status" value="1"/>
</dbReference>
<evidence type="ECO:0000256" key="11">
    <source>
        <dbReference type="ARBA" id="ARBA00032235"/>
    </source>
</evidence>
<protein>
    <recommendedName>
        <fullName evidence="3">DNA topoisomerase</fullName>
        <ecNumber evidence="3">5.6.2.1</ecNumber>
    </recommendedName>
    <alternativeName>
        <fullName evidence="12">Omega-protein</fullName>
    </alternativeName>
    <alternativeName>
        <fullName evidence="11">Relaxing enzyme</fullName>
    </alternativeName>
    <alternativeName>
        <fullName evidence="9">Swivelase</fullName>
    </alternativeName>
    <alternativeName>
        <fullName evidence="10">Untwisting enzyme</fullName>
    </alternativeName>
</protein>
<evidence type="ECO:0000256" key="7">
    <source>
        <dbReference type="ARBA" id="ARBA00023125"/>
    </source>
</evidence>
<dbReference type="EMBL" id="BNAO01000001">
    <property type="protein sequence ID" value="GHG59290.1"/>
    <property type="molecule type" value="Genomic_DNA"/>
</dbReference>
<dbReference type="SMART" id="SM00437">
    <property type="entry name" value="TOP1Ac"/>
    <property type="match status" value="1"/>
</dbReference>
<dbReference type="InterPro" id="IPR005738">
    <property type="entry name" value="TopoIII"/>
</dbReference>
<evidence type="ECO:0000256" key="5">
    <source>
        <dbReference type="ARBA" id="ARBA00022842"/>
    </source>
</evidence>
<dbReference type="InterPro" id="IPR003601">
    <property type="entry name" value="Topo_IA_2"/>
</dbReference>
<dbReference type="PROSITE" id="PS00396">
    <property type="entry name" value="TOPO_IA_1"/>
    <property type="match status" value="1"/>
</dbReference>
<dbReference type="InterPro" id="IPR023405">
    <property type="entry name" value="Topo_IA_core_domain"/>
</dbReference>
<dbReference type="InterPro" id="IPR013826">
    <property type="entry name" value="Topo_IA_cen_sub3"/>
</dbReference>
<dbReference type="Gene3D" id="2.70.20.10">
    <property type="entry name" value="Topoisomerase I, domain 3"/>
    <property type="match status" value="1"/>
</dbReference>
<dbReference type="InterPro" id="IPR003602">
    <property type="entry name" value="Topo_IA_DNA-bd_dom"/>
</dbReference>
<evidence type="ECO:0000256" key="9">
    <source>
        <dbReference type="ARBA" id="ARBA00030003"/>
    </source>
</evidence>
<evidence type="ECO:0000256" key="8">
    <source>
        <dbReference type="ARBA" id="ARBA00023235"/>
    </source>
</evidence>
<evidence type="ECO:0000256" key="12">
    <source>
        <dbReference type="ARBA" id="ARBA00032877"/>
    </source>
</evidence>
<comment type="catalytic activity">
    <reaction evidence="1">
        <text>ATP-independent breakage of single-stranded DNA, followed by passage and rejoining.</text>
        <dbReference type="EC" id="5.6.2.1"/>
    </reaction>
</comment>
<dbReference type="Gene3D" id="1.10.460.10">
    <property type="entry name" value="Topoisomerase I, domain 2"/>
    <property type="match status" value="1"/>
</dbReference>
<proteinExistence type="inferred from homology"/>